<evidence type="ECO:0000256" key="8">
    <source>
        <dbReference type="ARBA" id="ARBA00023030"/>
    </source>
</evidence>
<sequence>MAYRISTVCIIALLLSSFTLTCSARPEPALADVTPVEISTLHGDNAEAETAEVEKSCEGVGEDECLMRRTLTAQIDYIYTQKHKP</sequence>
<evidence type="ECO:0000256" key="5">
    <source>
        <dbReference type="ARBA" id="ARBA00022641"/>
    </source>
</evidence>
<evidence type="ECO:0000256" key="7">
    <source>
        <dbReference type="ARBA" id="ARBA00022782"/>
    </source>
</evidence>
<protein>
    <recommendedName>
        <fullName evidence="9">Phytosulfokine</fullName>
    </recommendedName>
    <component>
        <recommendedName>
            <fullName evidence="9">Phytosulfokine-alpha</fullName>
            <shortName evidence="9">PSK-alpha</shortName>
            <shortName evidence="9">Phytosulfokine-a</shortName>
        </recommendedName>
    </component>
    <component>
        <recommendedName>
            <fullName evidence="9">Phytosulfokine-beta</fullName>
            <shortName evidence="9">PSK-beta</shortName>
            <shortName evidence="9">Phytosulfokine-b</shortName>
        </recommendedName>
    </component>
</protein>
<organism evidence="10">
    <name type="scientific">Salix viminalis</name>
    <name type="common">Common osier</name>
    <name type="synonym">Basket willow</name>
    <dbReference type="NCBI Taxonomy" id="40686"/>
    <lineage>
        <taxon>Eukaryota</taxon>
        <taxon>Viridiplantae</taxon>
        <taxon>Streptophyta</taxon>
        <taxon>Embryophyta</taxon>
        <taxon>Tracheophyta</taxon>
        <taxon>Spermatophyta</taxon>
        <taxon>Magnoliopsida</taxon>
        <taxon>eudicotyledons</taxon>
        <taxon>Gunneridae</taxon>
        <taxon>Pentapetalae</taxon>
        <taxon>rosids</taxon>
        <taxon>fabids</taxon>
        <taxon>Malpighiales</taxon>
        <taxon>Salicaceae</taxon>
        <taxon>Saliceae</taxon>
        <taxon>Salix</taxon>
    </lineage>
</organism>
<evidence type="ECO:0000256" key="6">
    <source>
        <dbReference type="ARBA" id="ARBA00022729"/>
    </source>
</evidence>
<evidence type="ECO:0000256" key="2">
    <source>
        <dbReference type="ARBA" id="ARBA00010781"/>
    </source>
</evidence>
<comment type="PTM">
    <text evidence="9">Sulfation is important for activity and for the binding to a putative membrane receptor.</text>
</comment>
<keyword evidence="3 9" id="KW-0217">Developmental protein</keyword>
<dbReference type="PANTHER" id="PTHR33285:SF55">
    <property type="entry name" value="PHYTOSULFOKINES 3"/>
    <property type="match status" value="1"/>
</dbReference>
<dbReference type="EMBL" id="CAADRP010001112">
    <property type="protein sequence ID" value="VFU35509.1"/>
    <property type="molecule type" value="Genomic_DNA"/>
</dbReference>
<evidence type="ECO:0000256" key="4">
    <source>
        <dbReference type="ARBA" id="ARBA00022525"/>
    </source>
</evidence>
<gene>
    <name evidence="10" type="ORF">SVIM_LOCUS176520</name>
</gene>
<dbReference type="PANTHER" id="PTHR33285">
    <property type="entry name" value="PHYTOSULFOKINES 3"/>
    <property type="match status" value="1"/>
</dbReference>
<dbReference type="InterPro" id="IPR009438">
    <property type="entry name" value="Phytosulfokine"/>
</dbReference>
<evidence type="ECO:0000256" key="9">
    <source>
        <dbReference type="RuleBase" id="RU368031"/>
    </source>
</evidence>
<dbReference type="GO" id="GO:0008083">
    <property type="term" value="F:growth factor activity"/>
    <property type="evidence" value="ECO:0007669"/>
    <property type="project" value="UniProtKB-UniRule"/>
</dbReference>
<keyword evidence="5 9" id="KW-0765">Sulfation</keyword>
<accession>A0A6N2L3N2</accession>
<reference evidence="10" key="1">
    <citation type="submission" date="2019-03" db="EMBL/GenBank/DDBJ databases">
        <authorList>
            <person name="Mank J."/>
            <person name="Almeida P."/>
        </authorList>
    </citation>
    <scope>NUCLEOTIDE SEQUENCE</scope>
    <source>
        <strain evidence="10">78183</strain>
    </source>
</reference>
<comment type="PTM">
    <text evidence="9">PSK-alpha is produced by endopeptidase digestion. PSK-beta is produced from PSK-alpha by exopeptidase digestion.</text>
</comment>
<evidence type="ECO:0000313" key="10">
    <source>
        <dbReference type="EMBL" id="VFU35509.1"/>
    </source>
</evidence>
<feature type="chain" id="PRO_5031592872" description="Phytosulfokine" evidence="9">
    <location>
        <begin position="25"/>
        <end position="85"/>
    </location>
</feature>
<keyword evidence="8 9" id="KW-0339">Growth factor</keyword>
<dbReference type="Pfam" id="PF06404">
    <property type="entry name" value="PSK"/>
    <property type="match status" value="1"/>
</dbReference>
<dbReference type="AlphaFoldDB" id="A0A6N2L3N2"/>
<evidence type="ECO:0000256" key="1">
    <source>
        <dbReference type="ARBA" id="ARBA00004613"/>
    </source>
</evidence>
<keyword evidence="7 9" id="KW-0221">Differentiation</keyword>
<comment type="subcellular location">
    <subcellularLocation>
        <location evidence="1 9">Secreted</location>
    </subcellularLocation>
</comment>
<proteinExistence type="inferred from homology"/>
<evidence type="ECO:0000256" key="3">
    <source>
        <dbReference type="ARBA" id="ARBA00022473"/>
    </source>
</evidence>
<name>A0A6N2L3N2_SALVM</name>
<comment type="similarity">
    <text evidence="2 9">Belongs to the phytosulfokine family.</text>
</comment>
<keyword evidence="4 9" id="KW-0964">Secreted</keyword>
<feature type="signal peptide" evidence="9">
    <location>
        <begin position="1"/>
        <end position="24"/>
    </location>
</feature>
<dbReference type="GO" id="GO:0030154">
    <property type="term" value="P:cell differentiation"/>
    <property type="evidence" value="ECO:0007669"/>
    <property type="project" value="UniProtKB-UniRule"/>
</dbReference>
<comment type="function">
    <text evidence="9">Promotes plant cell differentiation, organogenesis and somatic embryogenesis as well as cell proliferation.</text>
</comment>
<keyword evidence="6 9" id="KW-0732">Signal</keyword>
<dbReference type="GO" id="GO:0008283">
    <property type="term" value="P:cell population proliferation"/>
    <property type="evidence" value="ECO:0007669"/>
    <property type="project" value="UniProtKB-UniRule"/>
</dbReference>
<dbReference type="GO" id="GO:0005576">
    <property type="term" value="C:extracellular region"/>
    <property type="evidence" value="ECO:0007669"/>
    <property type="project" value="UniProtKB-SubCell"/>
</dbReference>